<dbReference type="EMBL" id="BBSA01000002">
    <property type="protein sequence ID" value="GAM60726.1"/>
    <property type="molecule type" value="Genomic_DNA"/>
</dbReference>
<comment type="caution">
    <text evidence="5">The sequence shown here is derived from an EMBL/GenBank/DDBJ whole genome shotgun (WGS) entry which is preliminary data.</text>
</comment>
<comment type="cofactor">
    <cofactor evidence="1">
        <name>pyridoxal 5'-phosphate</name>
        <dbReference type="ChEBI" id="CHEBI:597326"/>
    </cofactor>
</comment>
<dbReference type="Pfam" id="PF00202">
    <property type="entry name" value="Aminotran_3"/>
    <property type="match status" value="1"/>
</dbReference>
<dbReference type="PANTHER" id="PTHR43094">
    <property type="entry name" value="AMINOTRANSFERASE"/>
    <property type="match status" value="1"/>
</dbReference>
<reference evidence="5 6" key="2">
    <citation type="submission" date="2015-01" db="EMBL/GenBank/DDBJ databases">
        <authorList>
            <consortium name="NBRP consortium"/>
            <person name="Sawabe T."/>
            <person name="Meirelles P."/>
            <person name="Feng G."/>
            <person name="Sayaka M."/>
            <person name="Hattori M."/>
            <person name="Ohkuma M."/>
        </authorList>
    </citation>
    <scope>NUCLEOTIDE SEQUENCE [LARGE SCALE GENOMIC DNA]</scope>
    <source>
        <strain evidence="5 6">JCM19232</strain>
    </source>
</reference>
<comment type="similarity">
    <text evidence="2 4">Belongs to the class-III pyridoxal-phosphate-dependent aminotransferase family.</text>
</comment>
<dbReference type="PIRSF" id="PIRSF000521">
    <property type="entry name" value="Transaminase_4ab_Lys_Orn"/>
    <property type="match status" value="1"/>
</dbReference>
<dbReference type="Gene3D" id="3.90.1150.10">
    <property type="entry name" value="Aspartate Aminotransferase, domain 1"/>
    <property type="match status" value="1"/>
</dbReference>
<dbReference type="InterPro" id="IPR015422">
    <property type="entry name" value="PyrdxlP-dep_Trfase_small"/>
</dbReference>
<keyword evidence="5" id="KW-0032">Aminotransferase</keyword>
<dbReference type="PANTHER" id="PTHR43094:SF1">
    <property type="entry name" value="AMINOTRANSFERASE CLASS-III"/>
    <property type="match status" value="1"/>
</dbReference>
<dbReference type="InterPro" id="IPR015424">
    <property type="entry name" value="PyrdxlP-dep_Trfase"/>
</dbReference>
<sequence>MDVFRSDVSSQQVIDLDKHVFHSWSVQESAAPIAIAGAQGCNLWDFEGKQYLDFSSQLVNTNIGHQHPKVIDAIKAQAESLVTIAPATANLTRGEAAKRILDRAPDSFKKVFFTNAGADANENAIRMARQFTGRDKVLSAYRSYHGNTGSAIAATGDFRRVPNEYSRGHVHFFNPYLYRTEFNAKTEEQECERALAHLKRVIECEGPEAIAAIILETIPGTAGFLLPPEGYLQGVRDLATEHGIQLIFDEVMVGFGRTGRWFAFEHFNVIPDLITFAKGVNSGYVPAGGVVVSEHISDYFKSNFFMGGLTYSGHPLAMSAIVATLDAMEEEGIVRYADEVGNTVLGPALIELMEKHTSIGDIRGKGMFWALELVEDRATREPLSAQKMGALKAKLTDKGLLSFIVNNRIHVAPPLIIKPNEIEQGVAIISQVLSEFDH</sequence>
<dbReference type="PROSITE" id="PS00600">
    <property type="entry name" value="AA_TRANSFER_CLASS_3"/>
    <property type="match status" value="1"/>
</dbReference>
<protein>
    <submittedName>
        <fullName evidence="5">PLP-dependent aminotransferase</fullName>
    </submittedName>
</protein>
<evidence type="ECO:0000256" key="3">
    <source>
        <dbReference type="ARBA" id="ARBA00022898"/>
    </source>
</evidence>
<dbReference type="InterPro" id="IPR015421">
    <property type="entry name" value="PyrdxlP-dep_Trfase_major"/>
</dbReference>
<dbReference type="SUPFAM" id="SSF53383">
    <property type="entry name" value="PLP-dependent transferases"/>
    <property type="match status" value="1"/>
</dbReference>
<dbReference type="AlphaFoldDB" id="A0A0B8P3B6"/>
<keyword evidence="3 4" id="KW-0663">Pyridoxal phosphate</keyword>
<evidence type="ECO:0000313" key="5">
    <source>
        <dbReference type="EMBL" id="GAM60726.1"/>
    </source>
</evidence>
<evidence type="ECO:0000256" key="1">
    <source>
        <dbReference type="ARBA" id="ARBA00001933"/>
    </source>
</evidence>
<evidence type="ECO:0000256" key="4">
    <source>
        <dbReference type="RuleBase" id="RU003560"/>
    </source>
</evidence>
<dbReference type="GO" id="GO:0008483">
    <property type="term" value="F:transaminase activity"/>
    <property type="evidence" value="ECO:0007669"/>
    <property type="project" value="UniProtKB-KW"/>
</dbReference>
<dbReference type="GO" id="GO:0030170">
    <property type="term" value="F:pyridoxal phosphate binding"/>
    <property type="evidence" value="ECO:0007669"/>
    <property type="project" value="InterPro"/>
</dbReference>
<gene>
    <name evidence="5" type="ORF">JCM19232_3668</name>
</gene>
<evidence type="ECO:0000313" key="6">
    <source>
        <dbReference type="Proteomes" id="UP000031670"/>
    </source>
</evidence>
<evidence type="ECO:0000256" key="2">
    <source>
        <dbReference type="ARBA" id="ARBA00008954"/>
    </source>
</evidence>
<dbReference type="Gene3D" id="3.40.640.10">
    <property type="entry name" value="Type I PLP-dependent aspartate aminotransferase-like (Major domain)"/>
    <property type="match status" value="1"/>
</dbReference>
<dbReference type="GO" id="GO:0005829">
    <property type="term" value="C:cytosol"/>
    <property type="evidence" value="ECO:0007669"/>
    <property type="project" value="TreeGrafter"/>
</dbReference>
<dbReference type="NCBIfam" id="NF004718">
    <property type="entry name" value="PRK06062.1"/>
    <property type="match status" value="1"/>
</dbReference>
<dbReference type="CDD" id="cd00610">
    <property type="entry name" value="OAT_like"/>
    <property type="match status" value="1"/>
</dbReference>
<dbReference type="InterPro" id="IPR005814">
    <property type="entry name" value="Aminotrans_3"/>
</dbReference>
<reference evidence="5 6" key="1">
    <citation type="submission" date="2015-01" db="EMBL/GenBank/DDBJ databases">
        <title>Vibrio sp. C5 JCM 19232 whole genome shotgun sequence.</title>
        <authorList>
            <person name="Sawabe T."/>
            <person name="Meirelles P."/>
            <person name="Feng G."/>
            <person name="Sayaka M."/>
            <person name="Hattori M."/>
            <person name="Ohkuma M."/>
        </authorList>
    </citation>
    <scope>NUCLEOTIDE SEQUENCE [LARGE SCALE GENOMIC DNA]</scope>
    <source>
        <strain evidence="5 6">JCM19232</strain>
    </source>
</reference>
<dbReference type="Proteomes" id="UP000031670">
    <property type="component" value="Unassembled WGS sequence"/>
</dbReference>
<dbReference type="InterPro" id="IPR049704">
    <property type="entry name" value="Aminotrans_3_PPA_site"/>
</dbReference>
<organism evidence="5 6">
    <name type="scientific">Vibrio ishigakensis</name>
    <dbReference type="NCBI Taxonomy" id="1481914"/>
    <lineage>
        <taxon>Bacteria</taxon>
        <taxon>Pseudomonadati</taxon>
        <taxon>Pseudomonadota</taxon>
        <taxon>Gammaproteobacteria</taxon>
        <taxon>Vibrionales</taxon>
        <taxon>Vibrionaceae</taxon>
        <taxon>Vibrio</taxon>
    </lineage>
</organism>
<accession>A0A0B8P3B6</accession>
<proteinExistence type="inferred from homology"/>
<name>A0A0B8P3B6_9VIBR</name>
<keyword evidence="5" id="KW-0808">Transferase</keyword>